<evidence type="ECO:0000256" key="1">
    <source>
        <dbReference type="SAM" id="SignalP"/>
    </source>
</evidence>
<dbReference type="InterPro" id="IPR033932">
    <property type="entry name" value="YtcJ-like"/>
</dbReference>
<feature type="domain" description="Amidohydrolase 3" evidence="2">
    <location>
        <begin position="75"/>
        <end position="592"/>
    </location>
</feature>
<organism evidence="3 4">
    <name type="scientific">Novosphingobium capsulatum</name>
    <dbReference type="NCBI Taxonomy" id="13688"/>
    <lineage>
        <taxon>Bacteria</taxon>
        <taxon>Pseudomonadati</taxon>
        <taxon>Pseudomonadota</taxon>
        <taxon>Alphaproteobacteria</taxon>
        <taxon>Sphingomonadales</taxon>
        <taxon>Sphingomonadaceae</taxon>
        <taxon>Novosphingobium</taxon>
    </lineage>
</organism>
<dbReference type="Gene3D" id="3.20.20.140">
    <property type="entry name" value="Metal-dependent hydrolases"/>
    <property type="match status" value="1"/>
</dbReference>
<keyword evidence="1" id="KW-0732">Signal</keyword>
<evidence type="ECO:0000313" key="4">
    <source>
        <dbReference type="Proteomes" id="UP001184150"/>
    </source>
</evidence>
<dbReference type="InterPro" id="IPR011059">
    <property type="entry name" value="Metal-dep_hydrolase_composite"/>
</dbReference>
<dbReference type="EMBL" id="JAVDRD010000014">
    <property type="protein sequence ID" value="MDR6513053.1"/>
    <property type="molecule type" value="Genomic_DNA"/>
</dbReference>
<protein>
    <submittedName>
        <fullName evidence="3">Amidohydrolase YtcJ</fullName>
    </submittedName>
</protein>
<name>A0ABU1MRT7_9SPHN</name>
<dbReference type="InterPro" id="IPR032466">
    <property type="entry name" value="Metal_Hydrolase"/>
</dbReference>
<feature type="signal peptide" evidence="1">
    <location>
        <begin position="1"/>
        <end position="22"/>
    </location>
</feature>
<dbReference type="PANTHER" id="PTHR22642:SF2">
    <property type="entry name" value="PROTEIN LONG AFTER FAR-RED 3"/>
    <property type="match status" value="1"/>
</dbReference>
<feature type="chain" id="PRO_5047179080" evidence="1">
    <location>
        <begin position="23"/>
        <end position="595"/>
    </location>
</feature>
<evidence type="ECO:0000313" key="3">
    <source>
        <dbReference type="EMBL" id="MDR6513053.1"/>
    </source>
</evidence>
<gene>
    <name evidence="3" type="ORF">J2792_003941</name>
</gene>
<keyword evidence="4" id="KW-1185">Reference proteome</keyword>
<dbReference type="PANTHER" id="PTHR22642">
    <property type="entry name" value="IMIDAZOLONEPROPIONASE"/>
    <property type="match status" value="1"/>
</dbReference>
<dbReference type="RefSeq" id="WP_309806419.1">
    <property type="nucleotide sequence ID" value="NZ_JAVDRD010000014.1"/>
</dbReference>
<dbReference type="SUPFAM" id="SSF51556">
    <property type="entry name" value="Metallo-dependent hydrolases"/>
    <property type="match status" value="1"/>
</dbReference>
<dbReference type="InterPro" id="IPR013108">
    <property type="entry name" value="Amidohydro_3"/>
</dbReference>
<reference evidence="3 4" key="1">
    <citation type="submission" date="2023-07" db="EMBL/GenBank/DDBJ databases">
        <title>Sorghum-associated microbial communities from plants grown in Nebraska, USA.</title>
        <authorList>
            <person name="Schachtman D."/>
        </authorList>
    </citation>
    <scope>NUCLEOTIDE SEQUENCE [LARGE SCALE GENOMIC DNA]</scope>
    <source>
        <strain evidence="3 4">DS1027</strain>
    </source>
</reference>
<dbReference type="Pfam" id="PF07969">
    <property type="entry name" value="Amidohydro_3"/>
    <property type="match status" value="1"/>
</dbReference>
<accession>A0ABU1MRT7</accession>
<dbReference type="Proteomes" id="UP001184150">
    <property type="component" value="Unassembled WGS sequence"/>
</dbReference>
<dbReference type="SUPFAM" id="SSF51338">
    <property type="entry name" value="Composite domain of metallo-dependent hydrolases"/>
    <property type="match status" value="1"/>
</dbReference>
<evidence type="ECO:0000259" key="2">
    <source>
        <dbReference type="Pfam" id="PF07969"/>
    </source>
</evidence>
<dbReference type="Gene3D" id="3.10.310.70">
    <property type="match status" value="1"/>
</dbReference>
<sequence>MHSLRLISLLAGSALVASAAHAAPAPVADTVLLHGQIHTIDAQGSIAQAIAIKDGRIVYLGSDAGAKAMAGPATQTIDLKGGVVMPGLIDAHMHPLEGGAGLLACDLQYKRLTVPEFQAALSACAAKDGSQGNDGKWLIAVHWFQQEMQPLGVDMTKAMLDALPTQRPVAVFSSFGHSALVNSKALALAGIDAKTPDPVGGAIHHDDKGAPTGLLEDAAQDLVRKLVPTPTPADDVVAARAALAAMAAQGVTTFLDADAPRESIHAFSVLSKAGELTARGHFAPHIAPEEGPSPEPALARIVEWRRTYDQGAAQVQPTIMVRTIKLYMDGVITAPAFTGVMLQPYLENHGTPEKPDWQPGTNKGPAPYFPPAVLAPLLERITALGFDPHMHADGDGAVRIALDAVAALRKNQPARDVRPAIAHDEIVDPTDFPRYKALGVTPVLSLQWSKQAADTVAGAKDYLGPKRYAFMEPSGLLAKAGARITFGSDWPVDPLNEWFALKVGVTRRNDPSAGPEYSQPLSGGPPLSVMQAVRAATINAAWSLRAEHQVGSLERGKFADLIWIDRDIFAGNPDAIAQTRVLLTMVGGKVVYRAP</sequence>
<dbReference type="Gene3D" id="2.30.40.10">
    <property type="entry name" value="Urease, subunit C, domain 1"/>
    <property type="match status" value="1"/>
</dbReference>
<comment type="caution">
    <text evidence="3">The sequence shown here is derived from an EMBL/GenBank/DDBJ whole genome shotgun (WGS) entry which is preliminary data.</text>
</comment>
<proteinExistence type="predicted"/>
<dbReference type="CDD" id="cd01300">
    <property type="entry name" value="YtcJ_like"/>
    <property type="match status" value="1"/>
</dbReference>